<protein>
    <submittedName>
        <fullName evidence="12">Phospholipase, patatin family</fullName>
    </submittedName>
</protein>
<dbReference type="Gene3D" id="2.60.120.10">
    <property type="entry name" value="Jelly Rolls"/>
    <property type="match status" value="2"/>
</dbReference>
<dbReference type="InterPro" id="IPR050301">
    <property type="entry name" value="NTE"/>
</dbReference>
<dbReference type="AlphaFoldDB" id="R9A8H8"/>
<evidence type="ECO:0000256" key="6">
    <source>
        <dbReference type="ARBA" id="ARBA00022989"/>
    </source>
</evidence>
<feature type="active site" description="Nucleophile" evidence="9">
    <location>
        <position position="517"/>
    </location>
</feature>
<sequence>MGIGSWNNRYQVTMWSKTTAPSIKEIIAGTDLFLNLSSETKEHLARSFLKVKVTKKKVVIKQGEPGDALYLVATGSFSVYVTTDGKKQKVGEIKPGSCFGEGALVTREPRNATVVCDQSGTVYHIGREEFTRALKDRPEELKAFIRLISRRSRALHRSVFRPEPRRIKELISSVSLFSGVGAKLIAELEPQMEWIFLPGGETLMRQGDKADGMYVVVNGSLVYEVRNHENLIVSTGYFSKGDIIGEIALLTGEPRTATVVATLSCEIVKISNAAFEAVFSKHPPSMFAITKLIAERFTNDRMGKRMVKQARSIITLFPLQKDLSVRNFALSLAQALKKIGRTSIIESRDFKKRIGNREYAVSDLLESLYHLQDSHEFLILCPDFEDKLWTETILHHTNRILLLSDANKAGGLTSEEIRFLGDSDETFGPVRELVLLYSNPNQKPTNTANLTRIRKTDTVRHIRTYSSHGFESLSRFITGRSVGLALGGGGAKGLAHIGLLKAMQEENIPIDMIGGTSAGALMASIYAMGYDAPELERVAKALMSDKKTLNDYTIPTVSLIRGKKFNTVIKNFVGETMIEDLWLPYFSVATSLTKAQKVIFDRGPVWKALRASASIPGILPPFYEKNELLVDGAMLDNIPGAVMRERGADFVISVALSSEGDSTADEVFSGIYEANNSGALPSALRILFKRIIGKAQKQKDVPGLLSLLMRATFVASDAAKARAKTESDIFAELPVEQYGLFDWKKFYELVDIGYQYGKTHAKSWKKQLGIRG</sequence>
<keyword evidence="5 9" id="KW-0442">Lipid degradation</keyword>
<comment type="similarity">
    <text evidence="2">Belongs to the NTE family.</text>
</comment>
<dbReference type="RefSeq" id="WP_015679554.1">
    <property type="nucleotide sequence ID" value="NZ_AOGZ02000001.1"/>
</dbReference>
<keyword evidence="4 9" id="KW-0378">Hydrolase</keyword>
<dbReference type="PROSITE" id="PS00888">
    <property type="entry name" value="CNMP_BINDING_1"/>
    <property type="match status" value="1"/>
</dbReference>
<comment type="caution">
    <text evidence="12">The sequence shown here is derived from an EMBL/GenBank/DDBJ whole genome shotgun (WGS) entry which is preliminary data.</text>
</comment>
<feature type="active site" description="Proton acceptor" evidence="9">
    <location>
        <position position="631"/>
    </location>
</feature>
<dbReference type="InterPro" id="IPR016035">
    <property type="entry name" value="Acyl_Trfase/lysoPLipase"/>
</dbReference>
<dbReference type="Pfam" id="PF24179">
    <property type="entry name" value="NTE_Ploop"/>
    <property type="match status" value="1"/>
</dbReference>
<evidence type="ECO:0000313" key="13">
    <source>
        <dbReference type="Proteomes" id="UP000013984"/>
    </source>
</evidence>
<keyword evidence="6" id="KW-1133">Transmembrane helix</keyword>
<dbReference type="Pfam" id="PF01734">
    <property type="entry name" value="Patatin"/>
    <property type="match status" value="1"/>
</dbReference>
<dbReference type="InterPro" id="IPR018488">
    <property type="entry name" value="cNMP-bd_CS"/>
</dbReference>
<keyword evidence="3" id="KW-0812">Transmembrane</keyword>
<feature type="short sequence motif" description="GXSXG" evidence="9">
    <location>
        <begin position="515"/>
        <end position="519"/>
    </location>
</feature>
<dbReference type="Pfam" id="PF00027">
    <property type="entry name" value="cNMP_binding"/>
    <property type="match status" value="2"/>
</dbReference>
<evidence type="ECO:0000256" key="4">
    <source>
        <dbReference type="ARBA" id="ARBA00022801"/>
    </source>
</evidence>
<name>R9A8H8_9LEPT</name>
<dbReference type="PANTHER" id="PTHR14226">
    <property type="entry name" value="NEUROPATHY TARGET ESTERASE/SWISS CHEESE D.MELANOGASTER"/>
    <property type="match status" value="1"/>
</dbReference>
<dbReference type="GO" id="GO:0004622">
    <property type="term" value="F:phosphatidylcholine lysophospholipase activity"/>
    <property type="evidence" value="ECO:0007669"/>
    <property type="project" value="UniProtKB-ARBA"/>
</dbReference>
<dbReference type="CDD" id="cd07205">
    <property type="entry name" value="Pat_PNPLA6_PNPLA7_NTE1_like"/>
    <property type="match status" value="1"/>
</dbReference>
<proteinExistence type="inferred from homology"/>
<comment type="subcellular location">
    <subcellularLocation>
        <location evidence="1">Membrane</location>
    </subcellularLocation>
</comment>
<dbReference type="CDD" id="cd00038">
    <property type="entry name" value="CAP_ED"/>
    <property type="match status" value="2"/>
</dbReference>
<feature type="short sequence motif" description="GXGXXG" evidence="9">
    <location>
        <begin position="488"/>
        <end position="493"/>
    </location>
</feature>
<evidence type="ECO:0000256" key="1">
    <source>
        <dbReference type="ARBA" id="ARBA00004370"/>
    </source>
</evidence>
<dbReference type="InterPro" id="IPR018490">
    <property type="entry name" value="cNMP-bd_dom_sf"/>
</dbReference>
<evidence type="ECO:0000256" key="8">
    <source>
        <dbReference type="ARBA" id="ARBA00023136"/>
    </source>
</evidence>
<keyword evidence="7 9" id="KW-0443">Lipid metabolism</keyword>
<dbReference type="GO" id="GO:0016042">
    <property type="term" value="P:lipid catabolic process"/>
    <property type="evidence" value="ECO:0007669"/>
    <property type="project" value="UniProtKB-UniRule"/>
</dbReference>
<evidence type="ECO:0000256" key="2">
    <source>
        <dbReference type="ARBA" id="ARBA00006636"/>
    </source>
</evidence>
<accession>R9A8H8</accession>
<dbReference type="InterPro" id="IPR014710">
    <property type="entry name" value="RmlC-like_jellyroll"/>
</dbReference>
<dbReference type="PROSITE" id="PS00889">
    <property type="entry name" value="CNMP_BINDING_2"/>
    <property type="match status" value="1"/>
</dbReference>
<feature type="domain" description="Cyclic nucleotide-binding" evidence="10">
    <location>
        <begin position="176"/>
        <end position="279"/>
    </location>
</feature>
<evidence type="ECO:0000256" key="5">
    <source>
        <dbReference type="ARBA" id="ARBA00022963"/>
    </source>
</evidence>
<dbReference type="Gene3D" id="3.40.1090.10">
    <property type="entry name" value="Cytosolic phospholipase A2 catalytic domain"/>
    <property type="match status" value="2"/>
</dbReference>
<dbReference type="STRING" id="1218599.LEP1GSC195_0648"/>
<organism evidence="12 13">
    <name type="scientific">Leptospira wolbachii serovar Codice str. CDC</name>
    <dbReference type="NCBI Taxonomy" id="1218599"/>
    <lineage>
        <taxon>Bacteria</taxon>
        <taxon>Pseudomonadati</taxon>
        <taxon>Spirochaetota</taxon>
        <taxon>Spirochaetia</taxon>
        <taxon>Leptospirales</taxon>
        <taxon>Leptospiraceae</taxon>
        <taxon>Leptospira</taxon>
    </lineage>
</organism>
<gene>
    <name evidence="12" type="ORF">LEP1GSC195_0648</name>
</gene>
<feature type="short sequence motif" description="DGA/G" evidence="9">
    <location>
        <begin position="631"/>
        <end position="633"/>
    </location>
</feature>
<evidence type="ECO:0000313" key="12">
    <source>
        <dbReference type="EMBL" id="EOQ98412.1"/>
    </source>
</evidence>
<dbReference type="GO" id="GO:0016020">
    <property type="term" value="C:membrane"/>
    <property type="evidence" value="ECO:0007669"/>
    <property type="project" value="UniProtKB-SubCell"/>
</dbReference>
<dbReference type="SUPFAM" id="SSF51206">
    <property type="entry name" value="cAMP-binding domain-like"/>
    <property type="match status" value="2"/>
</dbReference>
<evidence type="ECO:0000256" key="7">
    <source>
        <dbReference type="ARBA" id="ARBA00023098"/>
    </source>
</evidence>
<dbReference type="PROSITE" id="PS51635">
    <property type="entry name" value="PNPLA"/>
    <property type="match status" value="1"/>
</dbReference>
<keyword evidence="13" id="KW-1185">Reference proteome</keyword>
<feature type="domain" description="Cyclic nucleotide-binding" evidence="10">
    <location>
        <begin position="32"/>
        <end position="151"/>
    </location>
</feature>
<dbReference type="Proteomes" id="UP000013984">
    <property type="component" value="Unassembled WGS sequence"/>
</dbReference>
<dbReference type="EMBL" id="AOGZ02000001">
    <property type="protein sequence ID" value="EOQ98412.1"/>
    <property type="molecule type" value="Genomic_DNA"/>
</dbReference>
<evidence type="ECO:0000256" key="3">
    <source>
        <dbReference type="ARBA" id="ARBA00022692"/>
    </source>
</evidence>
<dbReference type="PRINTS" id="PR00103">
    <property type="entry name" value="CAMPKINASE"/>
</dbReference>
<dbReference type="SUPFAM" id="SSF52151">
    <property type="entry name" value="FabD/lysophospholipase-like"/>
    <property type="match status" value="1"/>
</dbReference>
<keyword evidence="8" id="KW-0472">Membrane</keyword>
<evidence type="ECO:0000259" key="10">
    <source>
        <dbReference type="PROSITE" id="PS50042"/>
    </source>
</evidence>
<evidence type="ECO:0000259" key="11">
    <source>
        <dbReference type="PROSITE" id="PS51635"/>
    </source>
</evidence>
<feature type="domain" description="PNPLA" evidence="11">
    <location>
        <begin position="484"/>
        <end position="644"/>
    </location>
</feature>
<dbReference type="PROSITE" id="PS50042">
    <property type="entry name" value="CNMP_BINDING_3"/>
    <property type="match status" value="2"/>
</dbReference>
<dbReference type="PANTHER" id="PTHR14226:SF76">
    <property type="entry name" value="NTE FAMILY PROTEIN RSSA"/>
    <property type="match status" value="1"/>
</dbReference>
<dbReference type="InterPro" id="IPR000595">
    <property type="entry name" value="cNMP-bd_dom"/>
</dbReference>
<dbReference type="InterPro" id="IPR002641">
    <property type="entry name" value="PNPLA_dom"/>
</dbReference>
<dbReference type="SMART" id="SM00100">
    <property type="entry name" value="cNMP"/>
    <property type="match status" value="2"/>
</dbReference>
<evidence type="ECO:0000256" key="9">
    <source>
        <dbReference type="PROSITE-ProRule" id="PRU01161"/>
    </source>
</evidence>
<reference evidence="12" key="1">
    <citation type="submission" date="2013-04" db="EMBL/GenBank/DDBJ databases">
        <authorList>
            <person name="Harkins D.M."/>
            <person name="Durkin A.S."/>
            <person name="Brinkac L.M."/>
            <person name="Haft D.H."/>
            <person name="Selengut J.D."/>
            <person name="Sanka R."/>
            <person name="DePew J."/>
            <person name="Purushe J."/>
            <person name="Galloway R.L."/>
            <person name="Vinetz J.M."/>
            <person name="Sutton G.G."/>
            <person name="Nierman W.C."/>
            <person name="Fouts D.E."/>
        </authorList>
    </citation>
    <scope>NUCLEOTIDE SEQUENCE [LARGE SCALE GENOMIC DNA]</scope>
    <source>
        <strain evidence="12">CDC</strain>
    </source>
</reference>
<dbReference type="InterPro" id="IPR056556">
    <property type="entry name" value="NTE1_P-loop_dom"/>
</dbReference>